<dbReference type="EMBL" id="JAWHQM010000004">
    <property type="protein sequence ID" value="KAK5627025.1"/>
    <property type="molecule type" value="Genomic_DNA"/>
</dbReference>
<dbReference type="Pfam" id="PF12937">
    <property type="entry name" value="F-box-like"/>
    <property type="match status" value="1"/>
</dbReference>
<dbReference type="InterPro" id="IPR036047">
    <property type="entry name" value="F-box-like_dom_sf"/>
</dbReference>
<feature type="compositionally biased region" description="Polar residues" evidence="1">
    <location>
        <begin position="328"/>
        <end position="342"/>
    </location>
</feature>
<dbReference type="Gene3D" id="1.20.1280.50">
    <property type="match status" value="1"/>
</dbReference>
<evidence type="ECO:0000313" key="4">
    <source>
        <dbReference type="Proteomes" id="UP001305414"/>
    </source>
</evidence>
<gene>
    <name evidence="3" type="ORF">RRF57_002740</name>
</gene>
<protein>
    <recommendedName>
        <fullName evidence="2">F-box domain-containing protein</fullName>
    </recommendedName>
</protein>
<dbReference type="Proteomes" id="UP001305414">
    <property type="component" value="Unassembled WGS sequence"/>
</dbReference>
<keyword evidence="4" id="KW-1185">Reference proteome</keyword>
<dbReference type="AlphaFoldDB" id="A0AAN7U7I5"/>
<comment type="caution">
    <text evidence="3">The sequence shown here is derived from an EMBL/GenBank/DDBJ whole genome shotgun (WGS) entry which is preliminary data.</text>
</comment>
<name>A0AAN7U7I5_9PEZI</name>
<dbReference type="SUPFAM" id="SSF81383">
    <property type="entry name" value="F-box domain"/>
    <property type="match status" value="1"/>
</dbReference>
<feature type="domain" description="F-box" evidence="2">
    <location>
        <begin position="28"/>
        <end position="74"/>
    </location>
</feature>
<organism evidence="3 4">
    <name type="scientific">Xylaria bambusicola</name>
    <dbReference type="NCBI Taxonomy" id="326684"/>
    <lineage>
        <taxon>Eukaryota</taxon>
        <taxon>Fungi</taxon>
        <taxon>Dikarya</taxon>
        <taxon>Ascomycota</taxon>
        <taxon>Pezizomycotina</taxon>
        <taxon>Sordariomycetes</taxon>
        <taxon>Xylariomycetidae</taxon>
        <taxon>Xylariales</taxon>
        <taxon>Xylariaceae</taxon>
        <taxon>Xylaria</taxon>
    </lineage>
</organism>
<dbReference type="SUPFAM" id="SSF50998">
    <property type="entry name" value="Quinoprotein alcohol dehydrogenase-like"/>
    <property type="match status" value="1"/>
</dbReference>
<reference evidence="3 4" key="1">
    <citation type="submission" date="2023-10" db="EMBL/GenBank/DDBJ databases">
        <title>Draft genome sequence of Xylaria bambusicola isolate GMP-LS, the root and basal stem rot pathogen of sugarcane in Indonesia.</title>
        <authorList>
            <person name="Selvaraj P."/>
            <person name="Muralishankar V."/>
            <person name="Muruganantham S."/>
            <person name="Sp S."/>
            <person name="Haryani S."/>
            <person name="Lau K.J.X."/>
            <person name="Naqvi N.I."/>
        </authorList>
    </citation>
    <scope>NUCLEOTIDE SEQUENCE [LARGE SCALE GENOMIC DNA]</scope>
    <source>
        <strain evidence="3">GMP-LS</strain>
    </source>
</reference>
<feature type="region of interest" description="Disordered" evidence="1">
    <location>
        <begin position="322"/>
        <end position="349"/>
    </location>
</feature>
<evidence type="ECO:0000313" key="3">
    <source>
        <dbReference type="EMBL" id="KAK5627025.1"/>
    </source>
</evidence>
<dbReference type="Pfam" id="PF25499">
    <property type="entry name" value="Beta-prop_pof12"/>
    <property type="match status" value="1"/>
</dbReference>
<sequence>MPDKRKRVPTENASRPRAPKRSRHTAAPDLLSPLSDELLVRILSFLPLHDLLNLAPVSDRFYHLSGDSQIWKRLYYARFVLPRALRLPGFRNGSARDGKLHYSSRRAVWADGRRGGWVDMHSTDGHGKDSRNWKSQYKLRHNWAKGQCAVEELPLGDEPGRLDTSDSPKILVKVLEGIAVTGDAITGLRAWDLKTKQLIAQTHLDGDNCCALPSCMALDGRLLRHKRLDIAVGFADGSFGTWRLDLEQRSILQRYRHEGSSNGEIIEVAFMYPYLLTATRSILISLYTFEVSHLPNQPQHGAKIYSQTEKSSEGATIRELLTEKPARNQATTGTKPNNTQGEGNDDSKTELSAPYLLTSLTSHTSRTPLALSLREMAASTVASIAYTFSTLGGWSLGIQELHIRPSKSGPESCPEITTTQLAYTTPVNNSSRHMISPPSSPARQIRSNVASAREQEQHNELTGPISLSYMHPYLLATLPDNTLILHLCTSGSSSLSVSPGIRLWGHTSGISDAEITARGKAVSVSCRGEEIRVWELEGRTNGRSIEIRPNTKPASEVTVPQDILPEQMNTEWDDRRNWVGFDDEMVIVLKESKGRESLLVYDFT</sequence>
<feature type="region of interest" description="Disordered" evidence="1">
    <location>
        <begin position="1"/>
        <end position="27"/>
    </location>
</feature>
<accession>A0AAN7U7I5</accession>
<evidence type="ECO:0000256" key="1">
    <source>
        <dbReference type="SAM" id="MobiDB-lite"/>
    </source>
</evidence>
<dbReference type="InterPro" id="IPR011047">
    <property type="entry name" value="Quinoprotein_ADH-like_sf"/>
</dbReference>
<dbReference type="InterPro" id="IPR001810">
    <property type="entry name" value="F-box_dom"/>
</dbReference>
<dbReference type="SMART" id="SM00256">
    <property type="entry name" value="FBOX"/>
    <property type="match status" value="1"/>
</dbReference>
<dbReference type="PROSITE" id="PS50181">
    <property type="entry name" value="FBOX"/>
    <property type="match status" value="1"/>
</dbReference>
<evidence type="ECO:0000259" key="2">
    <source>
        <dbReference type="PROSITE" id="PS50181"/>
    </source>
</evidence>
<proteinExistence type="predicted"/>